<accession>A0A1H6TBD7</accession>
<evidence type="ECO:0008006" key="4">
    <source>
        <dbReference type="Google" id="ProtNLM"/>
    </source>
</evidence>
<dbReference type="RefSeq" id="WP_090864413.1">
    <property type="nucleotide sequence ID" value="NZ_FNYE01000004.1"/>
</dbReference>
<sequence>MSSALEIKELEFARQLRRALDENAARIPTATTDRLAAARSAALARKKPEAVHAPAFVPVFVGAGTLAGMPQREASRRLPRLRKLALAWPLLALVVGLAGIAWWEDHQRTAELADIDAAMLSDDLPLNAYLDHGFNAYLTRNH</sequence>
<keyword evidence="1" id="KW-0812">Transmembrane</keyword>
<name>A0A1H6TBD7_9BURK</name>
<feature type="transmembrane region" description="Helical" evidence="1">
    <location>
        <begin position="84"/>
        <end position="103"/>
    </location>
</feature>
<keyword evidence="1" id="KW-1133">Transmembrane helix</keyword>
<gene>
    <name evidence="2" type="ORF">SAMN05192539_100454</name>
</gene>
<dbReference type="InterPro" id="IPR022064">
    <property type="entry name" value="DUF3619"/>
</dbReference>
<evidence type="ECO:0000256" key="1">
    <source>
        <dbReference type="SAM" id="Phobius"/>
    </source>
</evidence>
<dbReference type="OrthoDB" id="8562153at2"/>
<protein>
    <recommendedName>
        <fullName evidence="4">DUF3619 family protein</fullName>
    </recommendedName>
</protein>
<dbReference type="AlphaFoldDB" id="A0A1H6TBD7"/>
<dbReference type="Proteomes" id="UP000198866">
    <property type="component" value="Unassembled WGS sequence"/>
</dbReference>
<organism evidence="2 3">
    <name type="scientific">Paraburkholderia diazotrophica</name>
    <dbReference type="NCBI Taxonomy" id="667676"/>
    <lineage>
        <taxon>Bacteria</taxon>
        <taxon>Pseudomonadati</taxon>
        <taxon>Pseudomonadota</taxon>
        <taxon>Betaproteobacteria</taxon>
        <taxon>Burkholderiales</taxon>
        <taxon>Burkholderiaceae</taxon>
        <taxon>Paraburkholderia</taxon>
    </lineage>
</organism>
<reference evidence="3" key="1">
    <citation type="submission" date="2016-10" db="EMBL/GenBank/DDBJ databases">
        <authorList>
            <person name="Varghese N."/>
            <person name="Submissions S."/>
        </authorList>
    </citation>
    <scope>NUCLEOTIDE SEQUENCE [LARGE SCALE GENOMIC DNA]</scope>
    <source>
        <strain evidence="3">LMG 26031</strain>
    </source>
</reference>
<keyword evidence="1" id="KW-0472">Membrane</keyword>
<evidence type="ECO:0000313" key="3">
    <source>
        <dbReference type="Proteomes" id="UP000198866"/>
    </source>
</evidence>
<evidence type="ECO:0000313" key="2">
    <source>
        <dbReference type="EMBL" id="SEI77321.1"/>
    </source>
</evidence>
<keyword evidence="3" id="KW-1185">Reference proteome</keyword>
<proteinExistence type="predicted"/>
<dbReference type="STRING" id="667676.SAMN05192539_100454"/>
<dbReference type="Pfam" id="PF12279">
    <property type="entry name" value="DUF3619"/>
    <property type="match status" value="1"/>
</dbReference>
<dbReference type="EMBL" id="FNYE01000004">
    <property type="protein sequence ID" value="SEI77321.1"/>
    <property type="molecule type" value="Genomic_DNA"/>
</dbReference>